<evidence type="ECO:0000256" key="1">
    <source>
        <dbReference type="SAM" id="SignalP"/>
    </source>
</evidence>
<feature type="signal peptide" evidence="1">
    <location>
        <begin position="1"/>
        <end position="20"/>
    </location>
</feature>
<feature type="non-terminal residue" evidence="2">
    <location>
        <position position="1"/>
    </location>
</feature>
<dbReference type="EMBL" id="AK175702">
    <property type="protein sequence ID" value="BAD43465.1"/>
    <property type="molecule type" value="mRNA"/>
</dbReference>
<reference evidence="2" key="1">
    <citation type="submission" date="2004-09" db="EMBL/GenBank/DDBJ databases">
        <title>Large-scale analysis of RIKEN Arabidopsis full-length (RAFL) cDNAs.</title>
        <authorList>
            <person name="Totoki Y."/>
            <person name="Seki M."/>
            <person name="Ishida J."/>
            <person name="Nakajima M."/>
            <person name="Enju A."/>
            <person name="Kamiya A."/>
            <person name="Narusaka M."/>
            <person name="Shin-i T."/>
            <person name="Nakagawa M."/>
            <person name="Sakamoto N."/>
            <person name="Oishi K."/>
            <person name="Kohara Y."/>
            <person name="Kobayashi M."/>
            <person name="Toyoda A."/>
            <person name="Sakaki Y."/>
            <person name="Sakurai T."/>
            <person name="Iida K."/>
            <person name="Akiyama K."/>
            <person name="Satou M."/>
            <person name="Toyoda T."/>
            <person name="Konagaya A."/>
            <person name="Carninci P."/>
            <person name="Kawai J."/>
            <person name="Hayashizaki Y."/>
            <person name="Shinozaki K."/>
        </authorList>
    </citation>
    <scope>NUCLEOTIDE SEQUENCE</scope>
</reference>
<feature type="chain" id="PRO_5004269459" evidence="1">
    <location>
        <begin position="21"/>
        <end position="35"/>
    </location>
</feature>
<sequence>LLSELVLCLVFRCYVSVTFAFDFKSGVSVLTLFNR</sequence>
<name>Q681B5_ARATH</name>
<keyword evidence="1" id="KW-0732">Signal</keyword>
<organism evidence="2">
    <name type="scientific">Arabidopsis thaliana</name>
    <name type="common">Mouse-ear cress</name>
    <dbReference type="NCBI Taxonomy" id="3702"/>
    <lineage>
        <taxon>Eukaryota</taxon>
        <taxon>Viridiplantae</taxon>
        <taxon>Streptophyta</taxon>
        <taxon>Embryophyta</taxon>
        <taxon>Tracheophyta</taxon>
        <taxon>Spermatophyta</taxon>
        <taxon>Magnoliopsida</taxon>
        <taxon>eudicotyledons</taxon>
        <taxon>Gunneridae</taxon>
        <taxon>Pentapetalae</taxon>
        <taxon>rosids</taxon>
        <taxon>malvids</taxon>
        <taxon>Brassicales</taxon>
        <taxon>Brassicaceae</taxon>
        <taxon>Camelineae</taxon>
        <taxon>Arabidopsis</taxon>
    </lineage>
</organism>
<dbReference type="AlphaFoldDB" id="Q681B5"/>
<accession>Q681B5</accession>
<proteinExistence type="evidence at transcript level"/>
<evidence type="ECO:0000313" key="2">
    <source>
        <dbReference type="EMBL" id="BAD43465.1"/>
    </source>
</evidence>
<protein>
    <submittedName>
        <fullName evidence="2">mRNA, partial cds, clone: RAFL22-23-G10</fullName>
    </submittedName>
</protein>